<keyword evidence="2" id="KW-1185">Reference proteome</keyword>
<evidence type="ECO:0008006" key="3">
    <source>
        <dbReference type="Google" id="ProtNLM"/>
    </source>
</evidence>
<dbReference type="STRING" id="115783.SAMN02745119_01965"/>
<dbReference type="RefSeq" id="WP_078790249.1">
    <property type="nucleotide sequence ID" value="NZ_FUWR01000010.1"/>
</dbReference>
<evidence type="ECO:0000313" key="1">
    <source>
        <dbReference type="EMBL" id="SJZ91058.1"/>
    </source>
</evidence>
<protein>
    <recommendedName>
        <fullName evidence="3">DUF91 domain-containing protein</fullName>
    </recommendedName>
</protein>
<gene>
    <name evidence="1" type="ORF">SAMN02745119_01965</name>
</gene>
<proteinExistence type="predicted"/>
<accession>A0A1T4PJJ2</accession>
<dbReference type="Proteomes" id="UP000190102">
    <property type="component" value="Unassembled WGS sequence"/>
</dbReference>
<dbReference type="EMBL" id="FUWR01000010">
    <property type="protein sequence ID" value="SJZ91058.1"/>
    <property type="molecule type" value="Genomic_DNA"/>
</dbReference>
<sequence>MAIIVSNNGKDAVKLDPSEFQLEDHLQEYIHNNPEAIPLYEINEDIRLLVLAREFPTGSGPIDAIGVDQSGNIYLIETKLYRNNDKRLVVAQVLDYGASLWRHSIDFNEFISLLDAKSHRAFDMPLDEKLQEFFSIDLVQTEQLLANIHKCLNTGTFKFVVLMDKLHDRLRDLIVYMNSNSNFDIYAVELEYYRHKDFEIIIPHLYGAEVKKELKAPKKGLMLSDDEIIQEYADVGLRKQMEDYLAIYNSVKTGSHTISGISIAVAATKIISFIQPNDPYTAASISIYPGRIPHIEIWTIKNKERSVAEALEILNIEPIPMKKPTGKIGKIPLQSFDPPAFMKFLEALGQVGH</sequence>
<evidence type="ECO:0000313" key="2">
    <source>
        <dbReference type="Proteomes" id="UP000190102"/>
    </source>
</evidence>
<dbReference type="Gene3D" id="3.40.1350.10">
    <property type="match status" value="1"/>
</dbReference>
<dbReference type="GO" id="GO:0003676">
    <property type="term" value="F:nucleic acid binding"/>
    <property type="evidence" value="ECO:0007669"/>
    <property type="project" value="InterPro"/>
</dbReference>
<organism evidence="1 2">
    <name type="scientific">Trichlorobacter thiogenes</name>
    <dbReference type="NCBI Taxonomy" id="115783"/>
    <lineage>
        <taxon>Bacteria</taxon>
        <taxon>Pseudomonadati</taxon>
        <taxon>Thermodesulfobacteriota</taxon>
        <taxon>Desulfuromonadia</taxon>
        <taxon>Geobacterales</taxon>
        <taxon>Geobacteraceae</taxon>
        <taxon>Trichlorobacter</taxon>
    </lineage>
</organism>
<dbReference type="InterPro" id="IPR011856">
    <property type="entry name" value="tRNA_endonuc-like_dom_sf"/>
</dbReference>
<dbReference type="AlphaFoldDB" id="A0A1T4PJJ2"/>
<name>A0A1T4PJJ2_9BACT</name>
<reference evidence="2" key="1">
    <citation type="submission" date="2017-02" db="EMBL/GenBank/DDBJ databases">
        <authorList>
            <person name="Varghese N."/>
            <person name="Submissions S."/>
        </authorList>
    </citation>
    <scope>NUCLEOTIDE SEQUENCE [LARGE SCALE GENOMIC DNA]</scope>
    <source>
        <strain evidence="2">ATCC BAA-34</strain>
    </source>
</reference>
<dbReference type="OrthoDB" id="506280at2"/>